<gene>
    <name evidence="8" type="ORF">F0L46_13720</name>
</gene>
<dbReference type="GO" id="GO:0030001">
    <property type="term" value="P:metal ion transport"/>
    <property type="evidence" value="ECO:0007669"/>
    <property type="project" value="InterPro"/>
</dbReference>
<dbReference type="Gene3D" id="3.40.50.1980">
    <property type="entry name" value="Nitrogenase molybdenum iron protein domain"/>
    <property type="match status" value="2"/>
</dbReference>
<evidence type="ECO:0000256" key="6">
    <source>
        <dbReference type="RuleBase" id="RU003512"/>
    </source>
</evidence>
<dbReference type="GO" id="GO:0030313">
    <property type="term" value="C:cell envelope"/>
    <property type="evidence" value="ECO:0007669"/>
    <property type="project" value="UniProtKB-SubCell"/>
</dbReference>
<evidence type="ECO:0000256" key="4">
    <source>
        <dbReference type="ARBA" id="ARBA00022723"/>
    </source>
</evidence>
<evidence type="ECO:0000313" key="8">
    <source>
        <dbReference type="EMBL" id="KAA2236685.1"/>
    </source>
</evidence>
<dbReference type="OrthoDB" id="9793396at2"/>
<evidence type="ECO:0000313" key="9">
    <source>
        <dbReference type="Proteomes" id="UP000323142"/>
    </source>
</evidence>
<dbReference type="PRINTS" id="PR00690">
    <property type="entry name" value="ADHESNFAMILY"/>
</dbReference>
<dbReference type="Pfam" id="PF01297">
    <property type="entry name" value="ZnuA"/>
    <property type="match status" value="1"/>
</dbReference>
<comment type="subcellular location">
    <subcellularLocation>
        <location evidence="1">Cell envelope</location>
    </subcellularLocation>
</comment>
<comment type="caution">
    <text evidence="8">The sequence shown here is derived from an EMBL/GenBank/DDBJ whole genome shotgun (WGS) entry which is preliminary data.</text>
</comment>
<dbReference type="PROSITE" id="PS51318">
    <property type="entry name" value="TAT"/>
    <property type="match status" value="1"/>
</dbReference>
<dbReference type="PANTHER" id="PTHR42953">
    <property type="entry name" value="HIGH-AFFINITY ZINC UPTAKE SYSTEM PROTEIN ZNUA-RELATED"/>
    <property type="match status" value="1"/>
</dbReference>
<keyword evidence="3 6" id="KW-0813">Transport</keyword>
<name>A0A5B2VD49_9HYPH</name>
<dbReference type="InterPro" id="IPR050492">
    <property type="entry name" value="Bact_metal-bind_prot9"/>
</dbReference>
<dbReference type="PRINTS" id="PR00691">
    <property type="entry name" value="ADHESINB"/>
</dbReference>
<dbReference type="InterPro" id="IPR006311">
    <property type="entry name" value="TAT_signal"/>
</dbReference>
<protein>
    <submittedName>
        <fullName evidence="8">Metal ABC transporter substrate-binding protein</fullName>
    </submittedName>
</protein>
<dbReference type="Proteomes" id="UP000323142">
    <property type="component" value="Unassembled WGS sequence"/>
</dbReference>
<dbReference type="SUPFAM" id="SSF53807">
    <property type="entry name" value="Helical backbone' metal receptor"/>
    <property type="match status" value="1"/>
</dbReference>
<evidence type="ECO:0000256" key="1">
    <source>
        <dbReference type="ARBA" id="ARBA00004196"/>
    </source>
</evidence>
<dbReference type="GO" id="GO:0007155">
    <property type="term" value="P:cell adhesion"/>
    <property type="evidence" value="ECO:0007669"/>
    <property type="project" value="InterPro"/>
</dbReference>
<evidence type="ECO:0000256" key="2">
    <source>
        <dbReference type="ARBA" id="ARBA00011028"/>
    </source>
</evidence>
<evidence type="ECO:0000256" key="7">
    <source>
        <dbReference type="SAM" id="SignalP"/>
    </source>
</evidence>
<dbReference type="RefSeq" id="WP_149818442.1">
    <property type="nucleotide sequence ID" value="NZ_VUOA01000024.1"/>
</dbReference>
<reference evidence="8 9" key="1">
    <citation type="submission" date="2019-09" db="EMBL/GenBank/DDBJ databases">
        <title>Salinarimonas rosea gen. nov., sp. nov., a new member of the a-2 subgroup of the Proteobacteria.</title>
        <authorList>
            <person name="Liu J."/>
        </authorList>
    </citation>
    <scope>NUCLEOTIDE SEQUENCE [LARGE SCALE GENOMIC DNA]</scope>
    <source>
        <strain evidence="8 9">BN140002</strain>
    </source>
</reference>
<keyword evidence="4" id="KW-0479">Metal-binding</keyword>
<dbReference type="AlphaFoldDB" id="A0A5B2VD49"/>
<dbReference type="PANTHER" id="PTHR42953:SF1">
    <property type="entry name" value="METAL-BINDING PROTEIN HI_0362-RELATED"/>
    <property type="match status" value="1"/>
</dbReference>
<dbReference type="CDD" id="cd01137">
    <property type="entry name" value="PsaA"/>
    <property type="match status" value="1"/>
</dbReference>
<organism evidence="8 9">
    <name type="scientific">Salinarimonas soli</name>
    <dbReference type="NCBI Taxonomy" id="1638099"/>
    <lineage>
        <taxon>Bacteria</taxon>
        <taxon>Pseudomonadati</taxon>
        <taxon>Pseudomonadota</taxon>
        <taxon>Alphaproteobacteria</taxon>
        <taxon>Hyphomicrobiales</taxon>
        <taxon>Salinarimonadaceae</taxon>
        <taxon>Salinarimonas</taxon>
    </lineage>
</organism>
<keyword evidence="5 7" id="KW-0732">Signal</keyword>
<accession>A0A5B2VD49</accession>
<reference evidence="8 9" key="2">
    <citation type="submission" date="2019-09" db="EMBL/GenBank/DDBJ databases">
        <authorList>
            <person name="Jin C."/>
        </authorList>
    </citation>
    <scope>NUCLEOTIDE SEQUENCE [LARGE SCALE GENOMIC DNA]</scope>
    <source>
        <strain evidence="8 9">BN140002</strain>
    </source>
</reference>
<feature type="chain" id="PRO_5022909389" evidence="7">
    <location>
        <begin position="25"/>
        <end position="304"/>
    </location>
</feature>
<evidence type="ECO:0000256" key="3">
    <source>
        <dbReference type="ARBA" id="ARBA00022448"/>
    </source>
</evidence>
<dbReference type="InterPro" id="IPR006128">
    <property type="entry name" value="Lipoprotein_PsaA-like"/>
</dbReference>
<dbReference type="InterPro" id="IPR006129">
    <property type="entry name" value="AdhesinB"/>
</dbReference>
<dbReference type="GO" id="GO:0046872">
    <property type="term" value="F:metal ion binding"/>
    <property type="evidence" value="ECO:0007669"/>
    <property type="project" value="UniProtKB-KW"/>
</dbReference>
<proteinExistence type="inferred from homology"/>
<evidence type="ECO:0000256" key="5">
    <source>
        <dbReference type="ARBA" id="ARBA00022729"/>
    </source>
</evidence>
<feature type="signal peptide" evidence="7">
    <location>
        <begin position="1"/>
        <end position="24"/>
    </location>
</feature>
<dbReference type="EMBL" id="VUOA01000024">
    <property type="protein sequence ID" value="KAA2236685.1"/>
    <property type="molecule type" value="Genomic_DNA"/>
</dbReference>
<comment type="similarity">
    <text evidence="2 6">Belongs to the bacterial solute-binding protein 9 family.</text>
</comment>
<dbReference type="InterPro" id="IPR006127">
    <property type="entry name" value="ZnuA-like"/>
</dbReference>
<sequence length="304" mass="32526">MITRRTLLAGLSGLALAASGPARAQGAERMRVTATFSILADLVRQIAGDRVEVAALVGPDGDGHVYSPTPADARRLTASRIVVANGLGFEGWIDRLVRASGTKATIVEASRGVRTLKAADDHGQGHAHGSVDPHAWQDVVNVKLYVATIRDALIKADLPGADGYRARTDAYLAALDALDREIRDAIARLAPDRRRVITSHDSFAYFEAAYGLDFVAPQGVSTEAEASARDVARIIDQIRRERIPAVFLENVSDPRLVERIAKDTGAVTGGRLYSDALSGPDGPAPTYIDMMRHNIRAISQALSS</sequence>
<keyword evidence="9" id="KW-1185">Reference proteome</keyword>